<feature type="region of interest" description="Disordered" evidence="1">
    <location>
        <begin position="328"/>
        <end position="398"/>
    </location>
</feature>
<dbReference type="InterPro" id="IPR048739">
    <property type="entry name" value="CEP104_N"/>
</dbReference>
<gene>
    <name evidence="3" type="ORF">STCU_08489</name>
</gene>
<feature type="compositionally biased region" description="Basic and acidic residues" evidence="1">
    <location>
        <begin position="372"/>
        <end position="398"/>
    </location>
</feature>
<dbReference type="Gene3D" id="2.60.120.260">
    <property type="entry name" value="Galactose-binding domain-like"/>
    <property type="match status" value="1"/>
</dbReference>
<dbReference type="InterPro" id="IPR011989">
    <property type="entry name" value="ARM-like"/>
</dbReference>
<dbReference type="SUPFAM" id="SSF49785">
    <property type="entry name" value="Galactose-binding domain-like"/>
    <property type="match status" value="1"/>
</dbReference>
<dbReference type="OrthoDB" id="66599at2759"/>
<dbReference type="Pfam" id="PF21040">
    <property type="entry name" value="CEP104-like_TOG"/>
    <property type="match status" value="1"/>
</dbReference>
<dbReference type="PANTHER" id="PTHR13371">
    <property type="entry name" value="GLYCINE-, GLUTAMATE-, THIENYLCYCLOHEXYLPIPERIDINE-BINDING PROTEIN"/>
    <property type="match status" value="1"/>
</dbReference>
<dbReference type="InterPro" id="IPR008979">
    <property type="entry name" value="Galactose-bd-like_sf"/>
</dbReference>
<feature type="domain" description="Centrosomal protein CEP104 N-terminal" evidence="2">
    <location>
        <begin position="38"/>
        <end position="160"/>
    </location>
</feature>
<feature type="compositionally biased region" description="Polar residues" evidence="1">
    <location>
        <begin position="194"/>
        <end position="204"/>
    </location>
</feature>
<dbReference type="AlphaFoldDB" id="S9VF72"/>
<accession>S9VF72</accession>
<protein>
    <recommendedName>
        <fullName evidence="2">Centrosomal protein CEP104 N-terminal domain-containing protein</fullName>
    </recommendedName>
</protein>
<proteinExistence type="predicted"/>
<feature type="region of interest" description="Disordered" evidence="1">
    <location>
        <begin position="180"/>
        <end position="234"/>
    </location>
</feature>
<dbReference type="PANTHER" id="PTHR13371:SF3">
    <property type="entry name" value="TOG DOMAIN-CONTAINING PROTEIN"/>
    <property type="match status" value="1"/>
</dbReference>
<dbReference type="Pfam" id="PF21038">
    <property type="entry name" value="CEP104_N"/>
    <property type="match status" value="1"/>
</dbReference>
<comment type="caution">
    <text evidence="3">The sequence shown here is derived from an EMBL/GenBank/DDBJ whole genome shotgun (WGS) entry which is preliminary data.</text>
</comment>
<evidence type="ECO:0000313" key="3">
    <source>
        <dbReference type="EMBL" id="EPY21785.1"/>
    </source>
</evidence>
<sequence length="691" mass="76865">MTCIDLPYDVVYCTSQDDDYPVYHLSEVADAKEAEHKGWQSARFGKIPQTLVLRFHGNVWLQQIRILSHETKISSKVEIRVFQLKKDMLDSPPSFRGARFTKLGAVEFNTNEQSNYRSKERKTVHLKTEAYFLKLLFDKPYTNSYNTGQQVGVYLIECSGYIVNSVGEHVDRALTSSLALPPRHEGHDAYPNGGANTRPLSPFSSAAPPMVEQGFPRPTSEVPNLQSVSPPPLPGDGFNSYRSLRILDFEEFFIRRAEELISLKEQALQVRDMALARVCRDKLNQLNGFSKDIYRLEQEKVQSIIREDFDEAKQARDSMNAIIDKAIKEAQIPDPTHMDAGDVRGAAAPPHAPSSEEEPAPPSDWLAVRAGKGSEDAAKDKEKEHSADSTAKEVDRSDTIDVVHEDGQLIQLSELSEVHCFIGELILQQSGESAEELFAPTVSYDTTLLYTCIGPAATACLFSKKFRLREFALLEIKNELSNSLRDSCASVEDCVLRFLDLNSYGLQDTFPNVFVAACAFVQAVLDDPCDCLAAVLAPAVALIPRLMTRACDAQTRVREEAFYTLNRYVQTPSVQPATLLNAVIADPVDKDRRKLPNTHARAQTVRLSFLQLIVDEDRLSLTAATSEKILNGLLIPGANNANGEVRDLSSTLLCNLVQKGLITLKERHFTKINNSILREAVKNSSANTKGM</sequence>
<dbReference type="GO" id="GO:0005929">
    <property type="term" value="C:cilium"/>
    <property type="evidence" value="ECO:0007669"/>
    <property type="project" value="TreeGrafter"/>
</dbReference>
<name>S9VF72_9TRYP</name>
<reference evidence="3 4" key="1">
    <citation type="journal article" date="2013" name="PLoS ONE">
        <title>Predicting the Proteins of Angomonas deanei, Strigomonas culicis and Their Respective Endosymbionts Reveals New Aspects of the Trypanosomatidae Family.</title>
        <authorList>
            <person name="Motta M.C."/>
            <person name="Martins A.C."/>
            <person name="de Souza S.S."/>
            <person name="Catta-Preta C.M."/>
            <person name="Silva R."/>
            <person name="Klein C.C."/>
            <person name="de Almeida L.G."/>
            <person name="de Lima Cunha O."/>
            <person name="Ciapina L.P."/>
            <person name="Brocchi M."/>
            <person name="Colabardini A.C."/>
            <person name="de Araujo Lima B."/>
            <person name="Machado C.R."/>
            <person name="de Almeida Soares C.M."/>
            <person name="Probst C.M."/>
            <person name="de Menezes C.B."/>
            <person name="Thompson C.E."/>
            <person name="Bartholomeu D.C."/>
            <person name="Gradia D.F."/>
            <person name="Pavoni D.P."/>
            <person name="Grisard E.C."/>
            <person name="Fantinatti-Garboggini F."/>
            <person name="Marchini F.K."/>
            <person name="Rodrigues-Luiz G.F."/>
            <person name="Wagner G."/>
            <person name="Goldman G.H."/>
            <person name="Fietto J.L."/>
            <person name="Elias M.C."/>
            <person name="Goldman M.H."/>
            <person name="Sagot M.F."/>
            <person name="Pereira M."/>
            <person name="Stoco P.H."/>
            <person name="de Mendonca-Neto R.P."/>
            <person name="Teixeira S.M."/>
            <person name="Maciel T.E."/>
            <person name="de Oliveira Mendes T.A."/>
            <person name="Urmenyi T.P."/>
            <person name="de Souza W."/>
            <person name="Schenkman S."/>
            <person name="de Vasconcelos A.T."/>
        </authorList>
    </citation>
    <scope>NUCLEOTIDE SEQUENCE [LARGE SCALE GENOMIC DNA]</scope>
</reference>
<evidence type="ECO:0000313" key="4">
    <source>
        <dbReference type="Proteomes" id="UP000015354"/>
    </source>
</evidence>
<dbReference type="Proteomes" id="UP000015354">
    <property type="component" value="Unassembled WGS sequence"/>
</dbReference>
<dbReference type="EMBL" id="ATMH01008489">
    <property type="protein sequence ID" value="EPY21785.1"/>
    <property type="molecule type" value="Genomic_DNA"/>
</dbReference>
<dbReference type="InterPro" id="IPR052607">
    <property type="entry name" value="CEP104-like"/>
</dbReference>
<keyword evidence="4" id="KW-1185">Reference proteome</keyword>
<organism evidence="3 4">
    <name type="scientific">Strigomonas culicis</name>
    <dbReference type="NCBI Taxonomy" id="28005"/>
    <lineage>
        <taxon>Eukaryota</taxon>
        <taxon>Discoba</taxon>
        <taxon>Euglenozoa</taxon>
        <taxon>Kinetoplastea</taxon>
        <taxon>Metakinetoplastina</taxon>
        <taxon>Trypanosomatida</taxon>
        <taxon>Trypanosomatidae</taxon>
        <taxon>Strigomonadinae</taxon>
        <taxon>Strigomonas</taxon>
    </lineage>
</organism>
<evidence type="ECO:0000256" key="1">
    <source>
        <dbReference type="SAM" id="MobiDB-lite"/>
    </source>
</evidence>
<evidence type="ECO:0000259" key="2">
    <source>
        <dbReference type="Pfam" id="PF21038"/>
    </source>
</evidence>
<dbReference type="Gene3D" id="1.25.10.10">
    <property type="entry name" value="Leucine-rich Repeat Variant"/>
    <property type="match status" value="1"/>
</dbReference>